<organism evidence="11 12">
    <name type="scientific">Pseudoteredinibacter isoporae</name>
    <dbReference type="NCBI Taxonomy" id="570281"/>
    <lineage>
        <taxon>Bacteria</taxon>
        <taxon>Pseudomonadati</taxon>
        <taxon>Pseudomonadota</taxon>
        <taxon>Gammaproteobacteria</taxon>
        <taxon>Cellvibrionales</taxon>
        <taxon>Cellvibrionaceae</taxon>
        <taxon>Pseudoteredinibacter</taxon>
    </lineage>
</organism>
<comment type="subcellular location">
    <subcellularLocation>
        <location evidence="2">Cell membrane</location>
        <topology evidence="2">Multi-pass membrane protein</topology>
    </subcellularLocation>
</comment>
<evidence type="ECO:0000256" key="10">
    <source>
        <dbReference type="SAM" id="Phobius"/>
    </source>
</evidence>
<comment type="similarity">
    <text evidence="3">Belongs to the nicotinamide ribonucleoside (NR) uptake permease (TC 4.B.1) family.</text>
</comment>
<evidence type="ECO:0000256" key="2">
    <source>
        <dbReference type="ARBA" id="ARBA00004651"/>
    </source>
</evidence>
<keyword evidence="7 10" id="KW-0812">Transmembrane</keyword>
<feature type="transmembrane region" description="Helical" evidence="10">
    <location>
        <begin position="12"/>
        <end position="32"/>
    </location>
</feature>
<name>A0A7X0JSS2_9GAMM</name>
<dbReference type="InterPro" id="IPR006419">
    <property type="entry name" value="NMN_transpt_PnuC"/>
</dbReference>
<evidence type="ECO:0000313" key="11">
    <source>
        <dbReference type="EMBL" id="MBB6521623.1"/>
    </source>
</evidence>
<evidence type="ECO:0000256" key="3">
    <source>
        <dbReference type="ARBA" id="ARBA00006669"/>
    </source>
</evidence>
<feature type="transmembrane region" description="Helical" evidence="10">
    <location>
        <begin position="174"/>
        <end position="193"/>
    </location>
</feature>
<keyword evidence="8 10" id="KW-1133">Transmembrane helix</keyword>
<dbReference type="GO" id="GO:0005886">
    <property type="term" value="C:plasma membrane"/>
    <property type="evidence" value="ECO:0007669"/>
    <property type="project" value="UniProtKB-SubCell"/>
</dbReference>
<dbReference type="AlphaFoldDB" id="A0A7X0JSS2"/>
<sequence>MPELINTLWSQVQGMAAWELLAVVCALIYLALAMLEKISCWYFAFVSTAIYTVIFWKVSLLMESALQIYYLFMAVFGWWQWRRPKDESAALEIHCWTWRQHLIAVALILVLSVASGTLLQQFSQAAMPFLDSFTTWGAVITTYMVARKVLENWIYWFVIDGISIYLYLDRGLVFTAALFVLYEIMVVMGFWHWRRQMQQSKASAGLQAA</sequence>
<dbReference type="EMBL" id="JACHHT010000002">
    <property type="protein sequence ID" value="MBB6521623.1"/>
    <property type="molecule type" value="Genomic_DNA"/>
</dbReference>
<keyword evidence="12" id="KW-1185">Reference proteome</keyword>
<dbReference type="Proteomes" id="UP000528457">
    <property type="component" value="Unassembled WGS sequence"/>
</dbReference>
<gene>
    <name evidence="11" type="ORF">HNR48_001908</name>
</gene>
<reference evidence="11 12" key="1">
    <citation type="submission" date="2020-08" db="EMBL/GenBank/DDBJ databases">
        <title>Genomic Encyclopedia of Type Strains, Phase IV (KMG-IV): sequencing the most valuable type-strain genomes for metagenomic binning, comparative biology and taxonomic classification.</title>
        <authorList>
            <person name="Goeker M."/>
        </authorList>
    </citation>
    <scope>NUCLEOTIDE SEQUENCE [LARGE SCALE GENOMIC DNA]</scope>
    <source>
        <strain evidence="11 12">DSM 22368</strain>
    </source>
</reference>
<evidence type="ECO:0000256" key="4">
    <source>
        <dbReference type="ARBA" id="ARBA00017522"/>
    </source>
</evidence>
<comment type="caution">
    <text evidence="11">The sequence shown here is derived from an EMBL/GenBank/DDBJ whole genome shotgun (WGS) entry which is preliminary data.</text>
</comment>
<dbReference type="RefSeq" id="WP_166844457.1">
    <property type="nucleotide sequence ID" value="NZ_JAAONY010000002.1"/>
</dbReference>
<evidence type="ECO:0000256" key="1">
    <source>
        <dbReference type="ARBA" id="ARBA00002672"/>
    </source>
</evidence>
<evidence type="ECO:0000256" key="5">
    <source>
        <dbReference type="ARBA" id="ARBA00022448"/>
    </source>
</evidence>
<dbReference type="PANTHER" id="PTHR36122:SF2">
    <property type="entry name" value="NICOTINAMIDE RIBOSIDE TRANSPORTER PNUC"/>
    <property type="match status" value="1"/>
</dbReference>
<protein>
    <recommendedName>
        <fullName evidence="4">Nicotinamide riboside transporter PnuC</fullName>
    </recommendedName>
</protein>
<keyword evidence="5" id="KW-0813">Transport</keyword>
<evidence type="ECO:0000256" key="7">
    <source>
        <dbReference type="ARBA" id="ARBA00022692"/>
    </source>
</evidence>
<feature type="transmembrane region" description="Helical" evidence="10">
    <location>
        <begin position="64"/>
        <end position="81"/>
    </location>
</feature>
<dbReference type="PANTHER" id="PTHR36122">
    <property type="entry name" value="NICOTINAMIDE RIBOSIDE TRANSPORTER PNUC"/>
    <property type="match status" value="1"/>
</dbReference>
<keyword evidence="6" id="KW-1003">Cell membrane</keyword>
<accession>A0A7X0JSS2</accession>
<feature type="transmembrane region" description="Helical" evidence="10">
    <location>
        <begin position="39"/>
        <end position="58"/>
    </location>
</feature>
<dbReference type="InParanoid" id="A0A7X0JSS2"/>
<evidence type="ECO:0000256" key="9">
    <source>
        <dbReference type="ARBA" id="ARBA00023136"/>
    </source>
</evidence>
<feature type="transmembrane region" description="Helical" evidence="10">
    <location>
        <begin position="102"/>
        <end position="119"/>
    </location>
</feature>
<comment type="function">
    <text evidence="1">Required for nicotinamide riboside transport across the inner membrane.</text>
</comment>
<dbReference type="Pfam" id="PF04973">
    <property type="entry name" value="NMN_transporter"/>
    <property type="match status" value="1"/>
</dbReference>
<dbReference type="NCBIfam" id="TIGR01528">
    <property type="entry name" value="NMN_trans_PnuC"/>
    <property type="match status" value="1"/>
</dbReference>
<evidence type="ECO:0000256" key="8">
    <source>
        <dbReference type="ARBA" id="ARBA00022989"/>
    </source>
</evidence>
<dbReference type="FunCoup" id="A0A7X0JSS2">
    <property type="interactions" value="59"/>
</dbReference>
<evidence type="ECO:0000313" key="12">
    <source>
        <dbReference type="Proteomes" id="UP000528457"/>
    </source>
</evidence>
<dbReference type="GO" id="GO:0034257">
    <property type="term" value="F:nicotinamide riboside transmembrane transporter activity"/>
    <property type="evidence" value="ECO:0007669"/>
    <property type="project" value="InterPro"/>
</dbReference>
<proteinExistence type="inferred from homology"/>
<keyword evidence="9 10" id="KW-0472">Membrane</keyword>
<evidence type="ECO:0000256" key="6">
    <source>
        <dbReference type="ARBA" id="ARBA00022475"/>
    </source>
</evidence>